<dbReference type="Proteomes" id="UP000596742">
    <property type="component" value="Unassembled WGS sequence"/>
</dbReference>
<dbReference type="InterPro" id="IPR002999">
    <property type="entry name" value="Tudor"/>
</dbReference>
<dbReference type="EMBL" id="UYJE01009354">
    <property type="protein sequence ID" value="VDI72625.1"/>
    <property type="molecule type" value="Genomic_DNA"/>
</dbReference>
<sequence length="955" mass="109892">VKITDLGNLNSNDGGIMATVKFVDDGTEQKVEAKKLFDLPQKLKNISFQAVDVYICRIKPIDSDEDWTPRTWRTWTLITPFGLILWLREIELTAVGTKVHKMYVRSELLKNGFAVDNPKHLQNLYELCKGKIKIPDINKELHKSEETLSVDLLPENSEFHEVYVSAVELPNLFFVQRKESCKQLEKMMDCLNNTMDRCDENMTFTEEDLNEAICAAKFPDDDRWYRVKVICGEEEGSVEVFYGDYGDKRTITREDLFQLPHDFMMVPFQAIECELAHVQPRGDDWDDESGDLFWDLTHMVNDDKKRVMASVVSKSPAVYSGLFKYEVVLYDTDTSDDVNLCQELVWSSLASPKPNSPLQELCPIPQMGRKIYKSTAQKIPDLCGIIYWEKITERAKKAPKDIFNIVGQNLQSSPLDLIGYKALASIIKMIGRISDPPSHQWILESLFFSARASQRSCRMSRHLLKKTLKYLTVGGLGTGSGYFLYKNDWEVSTIGVVRFGRAAFTALWIVADYKIHLRGIDYESPEYEKVKSEIHSRSALRLRELCCSNGGGYIKVGQHVGSLEYLLPMEYVETMKVLHNQAPQTPITELFKVLEEDLGQKVQDMFVQIDPEPLGAASLAQVHKATLKDGTVVAVKIQHPKVKKHSFVDIKTMELLVHGVSFVFPGFQYKWLAEETKRNLPLELDFLHEGRNCERVQRLFKHFKFLKIPNIYWDLSSERVLTMEFCEGGKVDNREYMKQHKISVDEVSRDLGKLYTEGNTEIVLLDHGIYQSLTDEFRVNYCKLWTSLIKADMEGIKKYSTAMNAGEMYPLFVCMLTARSWKAISSGIDKQQYTKSEDDEIKSNAADYLIQISEILNRVPRQLLLILKTNDVLRSIEYTLQTRASSTSFINMSRCCIRAVAMDSERKCNTWTGWLQIRLSTQWQLFKIDMYKLFLWVQTSVVVRFMSRKNNAIAL</sequence>
<evidence type="ECO:0000256" key="1">
    <source>
        <dbReference type="ARBA" id="ARBA00009670"/>
    </source>
</evidence>
<proteinExistence type="inferred from homology"/>
<keyword evidence="3" id="KW-0418">Kinase</keyword>
<dbReference type="GO" id="GO:0007005">
    <property type="term" value="P:mitochondrion organization"/>
    <property type="evidence" value="ECO:0007669"/>
    <property type="project" value="TreeGrafter"/>
</dbReference>
<feature type="non-terminal residue" evidence="3">
    <location>
        <position position="1"/>
    </location>
</feature>
<dbReference type="AlphaFoldDB" id="A0A8B6H1K0"/>
<dbReference type="Gene3D" id="2.30.30.140">
    <property type="match status" value="1"/>
</dbReference>
<organism evidence="3 4">
    <name type="scientific">Mytilus galloprovincialis</name>
    <name type="common">Mediterranean mussel</name>
    <dbReference type="NCBI Taxonomy" id="29158"/>
    <lineage>
        <taxon>Eukaryota</taxon>
        <taxon>Metazoa</taxon>
        <taxon>Spiralia</taxon>
        <taxon>Lophotrochozoa</taxon>
        <taxon>Mollusca</taxon>
        <taxon>Bivalvia</taxon>
        <taxon>Autobranchia</taxon>
        <taxon>Pteriomorphia</taxon>
        <taxon>Mytilida</taxon>
        <taxon>Mytiloidea</taxon>
        <taxon>Mytilidae</taxon>
        <taxon>Mytilinae</taxon>
        <taxon>Mytilus</taxon>
    </lineage>
</organism>
<dbReference type="GO" id="GO:0005743">
    <property type="term" value="C:mitochondrial inner membrane"/>
    <property type="evidence" value="ECO:0007669"/>
    <property type="project" value="TreeGrafter"/>
</dbReference>
<comment type="caution">
    <text evidence="3">The sequence shown here is derived from an EMBL/GenBank/DDBJ whole genome shotgun (WGS) entry which is preliminary data.</text>
</comment>
<protein>
    <submittedName>
        <fullName evidence="3">AarF domain-containing kinase</fullName>
    </submittedName>
</protein>
<evidence type="ECO:0000313" key="3">
    <source>
        <dbReference type="EMBL" id="VDI72625.1"/>
    </source>
</evidence>
<dbReference type="GO" id="GO:0016301">
    <property type="term" value="F:kinase activity"/>
    <property type="evidence" value="ECO:0007669"/>
    <property type="project" value="UniProtKB-KW"/>
</dbReference>
<dbReference type="InterPro" id="IPR004147">
    <property type="entry name" value="ABC1_dom"/>
</dbReference>
<evidence type="ECO:0000313" key="4">
    <source>
        <dbReference type="Proteomes" id="UP000596742"/>
    </source>
</evidence>
<dbReference type="InterPro" id="IPR035437">
    <property type="entry name" value="SNase_OB-fold_sf"/>
</dbReference>
<dbReference type="PANTHER" id="PTHR43173:SF19">
    <property type="entry name" value="AARF DOMAIN-CONTAINING PROTEIN KINASE 1"/>
    <property type="match status" value="1"/>
</dbReference>
<reference evidence="3" key="1">
    <citation type="submission" date="2018-11" db="EMBL/GenBank/DDBJ databases">
        <authorList>
            <person name="Alioto T."/>
            <person name="Alioto T."/>
        </authorList>
    </citation>
    <scope>NUCLEOTIDE SEQUENCE</scope>
</reference>
<dbReference type="Pfam" id="PF03109">
    <property type="entry name" value="ABC1"/>
    <property type="match status" value="1"/>
</dbReference>
<evidence type="ECO:0000259" key="2">
    <source>
        <dbReference type="PROSITE" id="PS50304"/>
    </source>
</evidence>
<dbReference type="SUPFAM" id="SSF56112">
    <property type="entry name" value="Protein kinase-like (PK-like)"/>
    <property type="match status" value="1"/>
</dbReference>
<accession>A0A8B6H1K0</accession>
<dbReference type="GO" id="GO:0055088">
    <property type="term" value="P:lipid homeostasis"/>
    <property type="evidence" value="ECO:0007669"/>
    <property type="project" value="TreeGrafter"/>
</dbReference>
<dbReference type="InterPro" id="IPR011009">
    <property type="entry name" value="Kinase-like_dom_sf"/>
</dbReference>
<dbReference type="PANTHER" id="PTHR43173">
    <property type="entry name" value="ABC1 FAMILY PROTEIN"/>
    <property type="match status" value="1"/>
</dbReference>
<dbReference type="SMART" id="SM00333">
    <property type="entry name" value="TUDOR"/>
    <property type="match status" value="1"/>
</dbReference>
<dbReference type="Gene3D" id="2.40.50.90">
    <property type="match status" value="1"/>
</dbReference>
<dbReference type="Pfam" id="PF00567">
    <property type="entry name" value="TUDOR"/>
    <property type="match status" value="1"/>
</dbReference>
<dbReference type="OrthoDB" id="427480at2759"/>
<comment type="similarity">
    <text evidence="1">Belongs to the protein kinase superfamily. ADCK protein kinase family.</text>
</comment>
<keyword evidence="3" id="KW-0808">Transferase</keyword>
<keyword evidence="4" id="KW-1185">Reference proteome</keyword>
<feature type="domain" description="Tudor" evidence="2">
    <location>
        <begin position="207"/>
        <end position="266"/>
    </location>
</feature>
<dbReference type="PROSITE" id="PS50304">
    <property type="entry name" value="TUDOR"/>
    <property type="match status" value="1"/>
</dbReference>
<dbReference type="SUPFAM" id="SSF63748">
    <property type="entry name" value="Tudor/PWWP/MBT"/>
    <property type="match status" value="1"/>
</dbReference>
<dbReference type="InterPro" id="IPR045307">
    <property type="entry name" value="ADCK1_dom"/>
</dbReference>
<dbReference type="CDD" id="cd13969">
    <property type="entry name" value="ADCK1-like"/>
    <property type="match status" value="1"/>
</dbReference>
<name>A0A8B6H1K0_MYTGA</name>
<dbReference type="InterPro" id="IPR051130">
    <property type="entry name" value="Mito_struct-func_regulator"/>
</dbReference>
<gene>
    <name evidence="3" type="ORF">MGAL_10B023473</name>
</gene>